<feature type="domain" description="Trypanosome variant surface glycoprotein C-terminal" evidence="11">
    <location>
        <begin position="394"/>
        <end position="465"/>
    </location>
</feature>
<keyword evidence="6" id="KW-0472">Membrane</keyword>
<evidence type="ECO:0000256" key="3">
    <source>
        <dbReference type="ARBA" id="ARBA00022475"/>
    </source>
</evidence>
<reference evidence="13" key="2">
    <citation type="journal article" date="2014" name="Mol. Biochem. Parasitol.">
        <title>Capturing the variant surface glycoprotein repertoire (the VSGnome) of Trypanosoma brucei Lister 427.</title>
        <authorList>
            <person name="Cross G.A."/>
            <person name="Kim H.S."/>
            <person name="Wickstead B."/>
        </authorList>
    </citation>
    <scope>NUCLEOTIDE SEQUENCE</scope>
    <source>
        <strain evidence="13">Lister 427</strain>
    </source>
</reference>
<evidence type="ECO:0000256" key="1">
    <source>
        <dbReference type="ARBA" id="ARBA00002523"/>
    </source>
</evidence>
<feature type="region of interest" description="Disordered" evidence="9">
    <location>
        <begin position="433"/>
        <end position="476"/>
    </location>
</feature>
<dbReference type="InterPro" id="IPR025932">
    <property type="entry name" value="Trypano_VSG_B_N_dom"/>
</dbReference>
<keyword evidence="3" id="KW-1003">Cell membrane</keyword>
<accession>M4SZD4</accession>
<dbReference type="GO" id="GO:0005886">
    <property type="term" value="C:plasma membrane"/>
    <property type="evidence" value="ECO:0007669"/>
    <property type="project" value="UniProtKB-SubCell"/>
</dbReference>
<dbReference type="GO" id="GO:0098552">
    <property type="term" value="C:side of membrane"/>
    <property type="evidence" value="ECO:0007669"/>
    <property type="project" value="UniProtKB-KW"/>
</dbReference>
<evidence type="ECO:0000256" key="4">
    <source>
        <dbReference type="ARBA" id="ARBA00022622"/>
    </source>
</evidence>
<dbReference type="Pfam" id="PF10659">
    <property type="entry name" value="Trypan_glycop_C"/>
    <property type="match status" value="1"/>
</dbReference>
<evidence type="ECO:0000256" key="9">
    <source>
        <dbReference type="SAM" id="MobiDB-lite"/>
    </source>
</evidence>
<keyword evidence="8" id="KW-0449">Lipoprotein</keyword>
<keyword evidence="7" id="KW-0325">Glycoprotein</keyword>
<dbReference type="EMBL" id="KC612636">
    <property type="protein sequence ID" value="AGH60067.1"/>
    <property type="molecule type" value="Genomic_DNA"/>
</dbReference>
<dbReference type="VEuPathDB" id="TriTrypDB:Tb427_000104600"/>
<dbReference type="AlphaFoldDB" id="M4SZD4"/>
<feature type="compositionally biased region" description="Basic and acidic residues" evidence="9">
    <location>
        <begin position="433"/>
        <end position="464"/>
    </location>
</feature>
<reference evidence="13" key="1">
    <citation type="submission" date="2013-02" db="EMBL/GenBank/DDBJ databases">
        <authorList>
            <person name="Cross G.A.M."/>
            <person name="Kim H.-S."/>
            <person name="Wickstead B."/>
        </authorList>
    </citation>
    <scope>NUCLEOTIDE SEQUENCE</scope>
    <source>
        <strain evidence="13">Lister 427</strain>
    </source>
</reference>
<evidence type="ECO:0000256" key="6">
    <source>
        <dbReference type="ARBA" id="ARBA00023136"/>
    </source>
</evidence>
<feature type="chain" id="PRO_5004057766" evidence="10">
    <location>
        <begin position="18"/>
        <end position="476"/>
    </location>
</feature>
<evidence type="ECO:0000256" key="5">
    <source>
        <dbReference type="ARBA" id="ARBA00022729"/>
    </source>
</evidence>
<evidence type="ECO:0000256" key="10">
    <source>
        <dbReference type="SAM" id="SignalP"/>
    </source>
</evidence>
<feature type="signal peptide" evidence="10">
    <location>
        <begin position="1"/>
        <end position="17"/>
    </location>
</feature>
<dbReference type="SUPFAM" id="SSF118251">
    <property type="entry name" value="Variant surface glycoprotein MITAT 1.2, VSG 221, C-terminal domain"/>
    <property type="match status" value="1"/>
</dbReference>
<proteinExistence type="predicted"/>
<name>M4SZD4_9TRYP</name>
<keyword evidence="5 10" id="KW-0732">Signal</keyword>
<evidence type="ECO:0000259" key="12">
    <source>
        <dbReference type="Pfam" id="PF13206"/>
    </source>
</evidence>
<comment type="function">
    <text evidence="1">VSG forms a coat on the surface of the parasite. The trypanosome evades the immune response of the host by expressing a series of antigenically distinct VSGs from an estimated 1000 VSG genes.</text>
</comment>
<protein>
    <submittedName>
        <fullName evidence="13">Variant surface glycoprotein 1128</fullName>
    </submittedName>
</protein>
<dbReference type="InterPro" id="IPR019609">
    <property type="entry name" value="Variant_surf_glycoprt_trypan_C"/>
</dbReference>
<dbReference type="Pfam" id="PF13206">
    <property type="entry name" value="VSG_B"/>
    <property type="match status" value="1"/>
</dbReference>
<dbReference type="InterPro" id="IPR027446">
    <property type="entry name" value="VSG_C_dom_sf"/>
</dbReference>
<evidence type="ECO:0000256" key="8">
    <source>
        <dbReference type="ARBA" id="ARBA00023288"/>
    </source>
</evidence>
<evidence type="ECO:0000256" key="2">
    <source>
        <dbReference type="ARBA" id="ARBA00004609"/>
    </source>
</evidence>
<evidence type="ECO:0000259" key="11">
    <source>
        <dbReference type="Pfam" id="PF10659"/>
    </source>
</evidence>
<organism evidence="13">
    <name type="scientific">Trypanosoma brucei</name>
    <dbReference type="NCBI Taxonomy" id="5691"/>
    <lineage>
        <taxon>Eukaryota</taxon>
        <taxon>Discoba</taxon>
        <taxon>Euglenozoa</taxon>
        <taxon>Kinetoplastea</taxon>
        <taxon>Metakinetoplastina</taxon>
        <taxon>Trypanosomatida</taxon>
        <taxon>Trypanosomatidae</taxon>
        <taxon>Trypanosoma</taxon>
    </lineage>
</organism>
<feature type="domain" description="Trypanosome variant surface glycoprotein B-type N-terminal" evidence="12">
    <location>
        <begin position="6"/>
        <end position="350"/>
    </location>
</feature>
<dbReference type="VEuPathDB" id="TriTrypDB:Tb05.5K5.430"/>
<keyword evidence="4" id="KW-0336">GPI-anchor</keyword>
<evidence type="ECO:0000313" key="13">
    <source>
        <dbReference type="EMBL" id="AGH60067.1"/>
    </source>
</evidence>
<comment type="subcellular location">
    <subcellularLocation>
        <location evidence="2">Cell membrane</location>
        <topology evidence="2">Lipid-anchor</topology>
        <topology evidence="2">GPI-anchor</topology>
    </subcellularLocation>
</comment>
<sequence>MLRAAIAVLSTATLIHGADNDNAAEFRIFCDLLHLQTRAASVTCAVDDGDVNQAITDLEYLNLTAADDSWLTDKNGELADKSGADSNKQAREEWQTKVKQIGKADQTTGVVKYKKISAPNRKAGLAAAINRSLTTALQAKGVFNTNRRTCISITTTVATKINDALFGTGNTEFSSTGIADALAANCVASGNPPKAGRGIAYDLLCLCGATDSNGIKRCDQSLNSSPATSLTSGSNARERYTEIQTKCHKNVKSTPLTAAELRALIASFESRLGANTAGATTTDVRAIFGKPHTGGQCDASSQQGMCINYKELLADAAKGIPWVNSLEAAATAVDAAAAAKTTAERAATTIVNIANAAWALHDDAALNPSHATTATQATAQTSGKNAEKTAEATCNAAKDQQDECDKLKDQGCVFNKDGKEGEKCTLNKEDKQALEKANQETGGKDGKTDCSSHQDQKSCEKENEGLTASAPVNVIG</sequence>
<evidence type="ECO:0000256" key="7">
    <source>
        <dbReference type="ARBA" id="ARBA00023180"/>
    </source>
</evidence>